<keyword evidence="1" id="KW-1015">Disulfide bond</keyword>
<feature type="disulfide bond" evidence="1">
    <location>
        <begin position="105"/>
        <end position="123"/>
    </location>
</feature>
<dbReference type="Pfam" id="PF23070">
    <property type="entry name" value="DUF7043"/>
    <property type="match status" value="1"/>
</dbReference>
<evidence type="ECO:0000313" key="4">
    <source>
        <dbReference type="RefSeq" id="XP_013402230.1"/>
    </source>
</evidence>
<dbReference type="AlphaFoldDB" id="A0A1S3IVL1"/>
<reference evidence="4" key="1">
    <citation type="submission" date="2025-08" db="UniProtKB">
        <authorList>
            <consortium name="RefSeq"/>
        </authorList>
    </citation>
    <scope>IDENTIFICATION</scope>
    <source>
        <tissue evidence="4">Gonads</tissue>
    </source>
</reference>
<dbReference type="PROSITE" id="PS51670">
    <property type="entry name" value="SHKT"/>
    <property type="match status" value="1"/>
</dbReference>
<dbReference type="GeneID" id="106167883"/>
<comment type="caution">
    <text evidence="1">Lacks conserved residue(s) required for the propagation of feature annotation.</text>
</comment>
<dbReference type="OrthoDB" id="5947018at2759"/>
<feature type="disulfide bond" evidence="1">
    <location>
        <begin position="114"/>
        <end position="127"/>
    </location>
</feature>
<dbReference type="InterPro" id="IPR003582">
    <property type="entry name" value="ShKT_dom"/>
</dbReference>
<feature type="domain" description="ShKT" evidence="2">
    <location>
        <begin position="97"/>
        <end position="130"/>
    </location>
</feature>
<dbReference type="RefSeq" id="XP_013402230.1">
    <property type="nucleotide sequence ID" value="XM_013546776.2"/>
</dbReference>
<dbReference type="SMART" id="SM00254">
    <property type="entry name" value="ShKT"/>
    <property type="match status" value="1"/>
</dbReference>
<dbReference type="InterPro" id="IPR055471">
    <property type="entry name" value="DUF7043"/>
</dbReference>
<name>A0A1S3IVL1_LINAN</name>
<gene>
    <name evidence="4" type="primary">LOC106167883</name>
</gene>
<dbReference type="Proteomes" id="UP000085678">
    <property type="component" value="Unplaced"/>
</dbReference>
<keyword evidence="3" id="KW-1185">Reference proteome</keyword>
<accession>A0A1S3IVL1</accession>
<dbReference type="KEGG" id="lak:106167883"/>
<evidence type="ECO:0000256" key="1">
    <source>
        <dbReference type="PROSITE-ProRule" id="PRU01005"/>
    </source>
</evidence>
<protein>
    <submittedName>
        <fullName evidence="4">Uncharacterized protein LOC106167883</fullName>
    </submittedName>
</protein>
<evidence type="ECO:0000259" key="2">
    <source>
        <dbReference type="PROSITE" id="PS51670"/>
    </source>
</evidence>
<evidence type="ECO:0000313" key="3">
    <source>
        <dbReference type="Proteomes" id="UP000085678"/>
    </source>
</evidence>
<organism evidence="3 4">
    <name type="scientific">Lingula anatina</name>
    <name type="common">Brachiopod</name>
    <name type="synonym">Lingula unguis</name>
    <dbReference type="NCBI Taxonomy" id="7574"/>
    <lineage>
        <taxon>Eukaryota</taxon>
        <taxon>Metazoa</taxon>
        <taxon>Spiralia</taxon>
        <taxon>Lophotrochozoa</taxon>
        <taxon>Brachiopoda</taxon>
        <taxon>Linguliformea</taxon>
        <taxon>Lingulata</taxon>
        <taxon>Lingulida</taxon>
        <taxon>Linguloidea</taxon>
        <taxon>Lingulidae</taxon>
        <taxon>Lingula</taxon>
    </lineage>
</organism>
<sequence>MDFIFPTEECNPISTTKEEKIHCYASWEDEHWMYLIMSQPRQLPPKFAMTFPKTIGDATFTANLYVGAVAPIGSTGVPPRNVTHLEMSMTRTSAELCFDVNPTDCQNFKSLGMCSDPNYSDPCKKSCNLCDRAPNPAPTQNLAEDIRGQWVQQEVIENFNLNINQTHVHSPELGTFSCIGKKYEGQEYKMVSTFGNGCRPRYTCMSFKRANPNVLKYRLSKSVRSDEPLETICSFSNDPAPLNALIRSASFKNLVAAVERVPVPCGLPGKTPFDAMFKGRGASCTGHIGEYDQTTCTSNETSLWLFLDKKGDCSEPKGLDQGFTCLAHLKVPQKTSGDDTLIITEDKNRAFNQSRFRCWVLTNYTGSGPTDRKGPVLYQMPSPQCDEGTRRDVTISDTQSASYYLDLENRSNPTNQSYCKTATKVNSKGGATSISQTMISQSFVYLVLILFLRCFH</sequence>
<proteinExistence type="predicted"/>
<dbReference type="InParanoid" id="A0A1S3IVL1"/>